<accession>A0AAD6NS79</accession>
<proteinExistence type="predicted"/>
<protein>
    <submittedName>
        <fullName evidence="1">Uncharacterized protein</fullName>
    </submittedName>
</protein>
<comment type="caution">
    <text evidence="1">The sequence shown here is derived from an EMBL/GenBank/DDBJ whole genome shotgun (WGS) entry which is preliminary data.</text>
</comment>
<dbReference type="Proteomes" id="UP001162972">
    <property type="component" value="Chromosome 4"/>
</dbReference>
<sequence>MAILCRRSLLLTIFLQFLKFLISSFTFLQSFLLSPPHCLLVFRSLLCFWRILHDESGELVPHINIRHKTTSSTFQLDHLVFGDDYLSLRVSTSITLDIFLDKVLKKASKFGSVMRAIHMGSPCFLIKFGLRTKLTTEVLCGVRSWPCQSLCNINHVDNVCLDSISSALNFGNHLGHLVPVEGIIAVCSTNILQRHLDHS</sequence>
<organism evidence="1 2">
    <name type="scientific">Salix udensis</name>
    <dbReference type="NCBI Taxonomy" id="889485"/>
    <lineage>
        <taxon>Eukaryota</taxon>
        <taxon>Viridiplantae</taxon>
        <taxon>Streptophyta</taxon>
        <taxon>Embryophyta</taxon>
        <taxon>Tracheophyta</taxon>
        <taxon>Spermatophyta</taxon>
        <taxon>Magnoliopsida</taxon>
        <taxon>eudicotyledons</taxon>
        <taxon>Gunneridae</taxon>
        <taxon>Pentapetalae</taxon>
        <taxon>rosids</taxon>
        <taxon>fabids</taxon>
        <taxon>Malpighiales</taxon>
        <taxon>Salicaceae</taxon>
        <taxon>Saliceae</taxon>
        <taxon>Salix</taxon>
    </lineage>
</organism>
<evidence type="ECO:0000313" key="1">
    <source>
        <dbReference type="EMBL" id="KAJ6402596.1"/>
    </source>
</evidence>
<evidence type="ECO:0000313" key="2">
    <source>
        <dbReference type="Proteomes" id="UP001162972"/>
    </source>
</evidence>
<keyword evidence="2" id="KW-1185">Reference proteome</keyword>
<dbReference type="AlphaFoldDB" id="A0AAD6NS79"/>
<dbReference type="EMBL" id="JAPFFJ010000018">
    <property type="protein sequence ID" value="KAJ6402596.1"/>
    <property type="molecule type" value="Genomic_DNA"/>
</dbReference>
<reference evidence="1 2" key="1">
    <citation type="journal article" date="2023" name="Int. J. Mol. Sci.">
        <title>De Novo Assembly and Annotation of 11 Diverse Shrub Willow (Salix) Genomes Reveals Novel Gene Organization in Sex-Linked Regions.</title>
        <authorList>
            <person name="Hyden B."/>
            <person name="Feng K."/>
            <person name="Yates T.B."/>
            <person name="Jawdy S."/>
            <person name="Cereghino C."/>
            <person name="Smart L.B."/>
            <person name="Muchero W."/>
        </authorList>
    </citation>
    <scope>NUCLEOTIDE SEQUENCE [LARGE SCALE GENOMIC DNA]</scope>
    <source>
        <tissue evidence="1">Shoot tip</tissue>
    </source>
</reference>
<name>A0AAD6NS79_9ROSI</name>
<gene>
    <name evidence="1" type="ORF">OIU84_014657</name>
</gene>